<organism evidence="2 3">
    <name type="scientific">Rhizobium subbaraonis</name>
    <dbReference type="NCBI Taxonomy" id="908946"/>
    <lineage>
        <taxon>Bacteria</taxon>
        <taxon>Pseudomonadati</taxon>
        <taxon>Pseudomonadota</taxon>
        <taxon>Alphaproteobacteria</taxon>
        <taxon>Hyphomicrobiales</taxon>
        <taxon>Rhizobiaceae</taxon>
        <taxon>Rhizobium/Agrobacterium group</taxon>
        <taxon>Rhizobium</taxon>
    </lineage>
</organism>
<evidence type="ECO:0000313" key="2">
    <source>
        <dbReference type="EMBL" id="SOC48090.1"/>
    </source>
</evidence>
<gene>
    <name evidence="2" type="ORF">SAMN05892877_1386</name>
</gene>
<reference evidence="2 3" key="1">
    <citation type="submission" date="2017-08" db="EMBL/GenBank/DDBJ databases">
        <authorList>
            <person name="de Groot N.N."/>
        </authorList>
    </citation>
    <scope>NUCLEOTIDE SEQUENCE [LARGE SCALE GENOMIC DNA]</scope>
    <source>
        <strain evidence="2 3">JC85</strain>
    </source>
</reference>
<name>A0A285V206_9HYPH</name>
<protein>
    <submittedName>
        <fullName evidence="2">Uncharacterized protein</fullName>
    </submittedName>
</protein>
<keyword evidence="3" id="KW-1185">Reference proteome</keyword>
<proteinExistence type="predicted"/>
<sequence length="238" mass="27014">MSPERSKLPWIWVVKPPRVVPPPGLFAPFCSGRRDSREQWSNRTSESGAPMGAKVSKKASTRRPCSADRSAPRPSSICSDRRDAGGLGISIRWACKVLRFDTSTYHYKSRRTGQAPLERRIKEYVRHACGMATAVRMVTCAAMDGRSTINMKMRRFRLFIDRCCLYVADSPKKLQILLQINSSECRSADVAFVHFKRSIHTAMQTLSGESSGLYQCFLRADTDYILPRDIYQRTRSPL</sequence>
<feature type="region of interest" description="Disordered" evidence="1">
    <location>
        <begin position="30"/>
        <end position="77"/>
    </location>
</feature>
<dbReference type="AlphaFoldDB" id="A0A285V206"/>
<evidence type="ECO:0000256" key="1">
    <source>
        <dbReference type="SAM" id="MobiDB-lite"/>
    </source>
</evidence>
<accession>A0A285V206</accession>
<dbReference type="EMBL" id="OBQD01000038">
    <property type="protein sequence ID" value="SOC48090.1"/>
    <property type="molecule type" value="Genomic_DNA"/>
</dbReference>
<dbReference type="Proteomes" id="UP000219167">
    <property type="component" value="Unassembled WGS sequence"/>
</dbReference>
<evidence type="ECO:0000313" key="3">
    <source>
        <dbReference type="Proteomes" id="UP000219167"/>
    </source>
</evidence>